<proteinExistence type="predicted"/>
<reference evidence="1 2" key="1">
    <citation type="submission" date="2018-02" db="EMBL/GenBank/DDBJ databases">
        <authorList>
            <person name="Cohen D.B."/>
            <person name="Kent A.D."/>
        </authorList>
    </citation>
    <scope>NUCLEOTIDE SEQUENCE [LARGE SCALE GENOMIC DNA]</scope>
    <source>
        <strain evidence="1 2">CCAP 1448/3</strain>
    </source>
</reference>
<organism evidence="1 2">
    <name type="scientific">Merismopedia glauca CCAP 1448/3</name>
    <dbReference type="NCBI Taxonomy" id="1296344"/>
    <lineage>
        <taxon>Bacteria</taxon>
        <taxon>Bacillati</taxon>
        <taxon>Cyanobacteriota</taxon>
        <taxon>Cyanophyceae</taxon>
        <taxon>Synechococcales</taxon>
        <taxon>Merismopediaceae</taxon>
        <taxon>Merismopedia</taxon>
    </lineage>
</organism>
<dbReference type="AlphaFoldDB" id="A0A2T1BZ46"/>
<dbReference type="EMBL" id="PVWJ01000115">
    <property type="protein sequence ID" value="PSB01306.1"/>
    <property type="molecule type" value="Genomic_DNA"/>
</dbReference>
<reference evidence="1 2" key="2">
    <citation type="submission" date="2018-03" db="EMBL/GenBank/DDBJ databases">
        <title>The ancient ancestry and fast evolution of plastids.</title>
        <authorList>
            <person name="Moore K.R."/>
            <person name="Magnabosco C."/>
            <person name="Momper L."/>
            <person name="Gold D.A."/>
            <person name="Bosak T."/>
            <person name="Fournier G.P."/>
        </authorList>
    </citation>
    <scope>NUCLEOTIDE SEQUENCE [LARGE SCALE GENOMIC DNA]</scope>
    <source>
        <strain evidence="1 2">CCAP 1448/3</strain>
    </source>
</reference>
<comment type="caution">
    <text evidence="1">The sequence shown here is derived from an EMBL/GenBank/DDBJ whole genome shotgun (WGS) entry which is preliminary data.</text>
</comment>
<evidence type="ECO:0000313" key="2">
    <source>
        <dbReference type="Proteomes" id="UP000238762"/>
    </source>
</evidence>
<sequence>MHGNKIVASDKLDVLLRDWELGIRDEEYPYWVAIPSGRRSPTATPFINSLLPHQPVKNSN</sequence>
<gene>
    <name evidence="1" type="ORF">C7B64_18950</name>
</gene>
<evidence type="ECO:0000313" key="1">
    <source>
        <dbReference type="EMBL" id="PSB01306.1"/>
    </source>
</evidence>
<dbReference type="Proteomes" id="UP000238762">
    <property type="component" value="Unassembled WGS sequence"/>
</dbReference>
<keyword evidence="2" id="KW-1185">Reference proteome</keyword>
<name>A0A2T1BZ46_9CYAN</name>
<accession>A0A2T1BZ46</accession>
<dbReference type="RefSeq" id="WP_106290284.1">
    <property type="nucleotide sequence ID" value="NZ_CAWNTC010000147.1"/>
</dbReference>
<protein>
    <submittedName>
        <fullName evidence="1">Uncharacterized protein</fullName>
    </submittedName>
</protein>